<dbReference type="Gene3D" id="3.40.250.10">
    <property type="entry name" value="Rhodanese-like domain"/>
    <property type="match status" value="1"/>
</dbReference>
<dbReference type="CDD" id="cd00158">
    <property type="entry name" value="RHOD"/>
    <property type="match status" value="1"/>
</dbReference>
<keyword evidence="3" id="KW-0808">Transferase</keyword>
<dbReference type="EMBL" id="NPZB01000001">
    <property type="protein sequence ID" value="PNS08669.1"/>
    <property type="molecule type" value="Genomic_DNA"/>
</dbReference>
<keyword evidence="1" id="KW-1133">Transmembrane helix</keyword>
<evidence type="ECO:0000313" key="4">
    <source>
        <dbReference type="Proteomes" id="UP000236220"/>
    </source>
</evidence>
<keyword evidence="4" id="KW-1185">Reference proteome</keyword>
<dbReference type="GO" id="GO:0016740">
    <property type="term" value="F:transferase activity"/>
    <property type="evidence" value="ECO:0007669"/>
    <property type="project" value="UniProtKB-KW"/>
</dbReference>
<dbReference type="RefSeq" id="WP_103073819.1">
    <property type="nucleotide sequence ID" value="NZ_NPZB01000001.1"/>
</dbReference>
<keyword evidence="1" id="KW-0472">Membrane</keyword>
<dbReference type="InterPro" id="IPR050229">
    <property type="entry name" value="GlpE_sulfurtransferase"/>
</dbReference>
<dbReference type="SUPFAM" id="SSF52821">
    <property type="entry name" value="Rhodanese/Cell cycle control phosphatase"/>
    <property type="match status" value="1"/>
</dbReference>
<dbReference type="PANTHER" id="PTHR43031">
    <property type="entry name" value="FAD-DEPENDENT OXIDOREDUCTASE"/>
    <property type="match status" value="1"/>
</dbReference>
<comment type="caution">
    <text evidence="3">The sequence shown here is derived from an EMBL/GenBank/DDBJ whole genome shotgun (WGS) entry which is preliminary data.</text>
</comment>
<dbReference type="OrthoDB" id="9808735at2"/>
<evidence type="ECO:0000259" key="2">
    <source>
        <dbReference type="PROSITE" id="PS50206"/>
    </source>
</evidence>
<dbReference type="SMART" id="SM00450">
    <property type="entry name" value="RHOD"/>
    <property type="match status" value="1"/>
</dbReference>
<evidence type="ECO:0000256" key="1">
    <source>
        <dbReference type="SAM" id="Phobius"/>
    </source>
</evidence>
<dbReference type="InterPro" id="IPR036873">
    <property type="entry name" value="Rhodanese-like_dom_sf"/>
</dbReference>
<reference evidence="3 4" key="1">
    <citation type="submission" date="2017-08" db="EMBL/GenBank/DDBJ databases">
        <title>Lysobacter sylvestris genome.</title>
        <authorList>
            <person name="Zhang D.-C."/>
            <person name="Albuquerque L."/>
            <person name="Franca L."/>
            <person name="Froufe H.J.C."/>
            <person name="Barroso C."/>
            <person name="Egas C."/>
            <person name="Da Costa M."/>
            <person name="Margesin R."/>
        </authorList>
    </citation>
    <scope>NUCLEOTIDE SEQUENCE [LARGE SCALE GENOMIC DNA]</scope>
    <source>
        <strain evidence="3 4">AM20-91</strain>
    </source>
</reference>
<gene>
    <name evidence="3" type="ORF">Lysil_0298</name>
</gene>
<dbReference type="InterPro" id="IPR001763">
    <property type="entry name" value="Rhodanese-like_dom"/>
</dbReference>
<dbReference type="PROSITE" id="PS50206">
    <property type="entry name" value="RHODANESE_3"/>
    <property type="match status" value="1"/>
</dbReference>
<dbReference type="AlphaFoldDB" id="A0A2K1Q0U8"/>
<sequence length="144" mass="15198">MTLQDLIAFAGRNLMMSLALAGITVALVVTEVMRLMQGWKTLKPAQLTGLINHDNALVIDLRPINDFQAGHIAGSRNVQMSQFDAENKQLSGAKSLPVVLVCKTGQTAGGAAARLAKAGFEKVYVLDGGIGGWLGADLPLVKGR</sequence>
<proteinExistence type="predicted"/>
<name>A0A2K1Q0U8_9GAMM</name>
<keyword evidence="1" id="KW-0812">Transmembrane</keyword>
<evidence type="ECO:0000313" key="3">
    <source>
        <dbReference type="EMBL" id="PNS08669.1"/>
    </source>
</evidence>
<feature type="transmembrane region" description="Helical" evidence="1">
    <location>
        <begin position="6"/>
        <end position="30"/>
    </location>
</feature>
<accession>A0A2K1Q0U8</accession>
<dbReference type="PANTHER" id="PTHR43031:SF18">
    <property type="entry name" value="RHODANESE-RELATED SULFURTRANSFERASES"/>
    <property type="match status" value="1"/>
</dbReference>
<organism evidence="3 4">
    <name type="scientific">Solilutibacter silvestris</name>
    <dbReference type="NCBI Taxonomy" id="1645665"/>
    <lineage>
        <taxon>Bacteria</taxon>
        <taxon>Pseudomonadati</taxon>
        <taxon>Pseudomonadota</taxon>
        <taxon>Gammaproteobacteria</taxon>
        <taxon>Lysobacterales</taxon>
        <taxon>Lysobacteraceae</taxon>
        <taxon>Solilutibacter</taxon>
    </lineage>
</organism>
<dbReference type="Pfam" id="PF00581">
    <property type="entry name" value="Rhodanese"/>
    <property type="match status" value="1"/>
</dbReference>
<feature type="domain" description="Rhodanese" evidence="2">
    <location>
        <begin position="52"/>
        <end position="142"/>
    </location>
</feature>
<protein>
    <submittedName>
        <fullName evidence="3">Rhodanese-related sulfurtransferase</fullName>
    </submittedName>
</protein>
<dbReference type="Proteomes" id="UP000236220">
    <property type="component" value="Unassembled WGS sequence"/>
</dbReference>